<feature type="compositionally biased region" description="Basic residues" evidence="1">
    <location>
        <begin position="42"/>
        <end position="57"/>
    </location>
</feature>
<feature type="region of interest" description="Disordered" evidence="1">
    <location>
        <begin position="34"/>
        <end position="57"/>
    </location>
</feature>
<evidence type="ECO:0000256" key="1">
    <source>
        <dbReference type="SAM" id="MobiDB-lite"/>
    </source>
</evidence>
<evidence type="ECO:0000313" key="3">
    <source>
        <dbReference type="Proteomes" id="UP000320481"/>
    </source>
</evidence>
<proteinExistence type="predicted"/>
<protein>
    <submittedName>
        <fullName evidence="2">Uncharacterized protein</fullName>
    </submittedName>
</protein>
<name>A0A5C6J3E7_9ACTN</name>
<comment type="caution">
    <text evidence="2">The sequence shown here is derived from an EMBL/GenBank/DDBJ whole genome shotgun (WGS) entry which is preliminary data.</text>
</comment>
<accession>A0A5C6J3E7</accession>
<gene>
    <name evidence="2" type="ORF">FRZ03_27155</name>
</gene>
<keyword evidence="3" id="KW-1185">Reference proteome</keyword>
<dbReference type="AlphaFoldDB" id="A0A5C6J3E7"/>
<dbReference type="Proteomes" id="UP000320481">
    <property type="component" value="Unassembled WGS sequence"/>
</dbReference>
<dbReference type="EMBL" id="VOGW01000163">
    <property type="protein sequence ID" value="TWV35342.1"/>
    <property type="molecule type" value="Genomic_DNA"/>
</dbReference>
<reference evidence="2" key="1">
    <citation type="journal article" date="2019" name="Microbiol. Resour. Announc.">
        <title>Draft Genomic Sequences of Streptomyces misionensis and Streptomyces albidoflavus, bacteria applied for phytopathogen biocontrol.</title>
        <authorList>
            <person name="Pylro V."/>
            <person name="Dias A."/>
            <person name="Andreote F."/>
            <person name="Varani A."/>
            <person name="Andreote C."/>
            <person name="Bernardo E."/>
            <person name="Martins T."/>
        </authorList>
    </citation>
    <scope>NUCLEOTIDE SEQUENCE [LARGE SCALE GENOMIC DNA]</scope>
    <source>
        <strain evidence="2">66</strain>
    </source>
</reference>
<evidence type="ECO:0000313" key="2">
    <source>
        <dbReference type="EMBL" id="TWV35342.1"/>
    </source>
</evidence>
<organism evidence="2 3">
    <name type="scientific">Streptomyces misionensis</name>
    <dbReference type="NCBI Taxonomy" id="67331"/>
    <lineage>
        <taxon>Bacteria</taxon>
        <taxon>Bacillati</taxon>
        <taxon>Actinomycetota</taxon>
        <taxon>Actinomycetes</taxon>
        <taxon>Kitasatosporales</taxon>
        <taxon>Streptomycetaceae</taxon>
        <taxon>Streptomyces</taxon>
    </lineage>
</organism>
<sequence>MWCRPTRRWRASGRWRCRRPPCWCSTGRCRNRTAWPPDRPSARRRPSRPRAPCRPRRARRRARRVRYEYGCAWSFPLG</sequence>